<dbReference type="Pfam" id="PF13561">
    <property type="entry name" value="adh_short_C2"/>
    <property type="match status" value="1"/>
</dbReference>
<sequence>MEENVANPLGERTVLVAGGSGGIGSAICRALARDGFDIALTYHRNSEAAEKTADAIRDLGAKAWVHQLDLTDATATRALVRSVPRLDSVVYAAGPQIPMRYTAQIEPELFAEQLRRDAVACFNLLQPAVEALRASRGTIVCLVTTALLRYATRDLLSAAPKGAVEQVVRAIAAEEGKNGIRANCVGVGVIEAGLLDDLIASGEYDERALEAAKRATPLRRFGSADELADAVAFLAGPKASYVTGQTLRVDGGYSV</sequence>
<keyword evidence="4" id="KW-1185">Reference proteome</keyword>
<comment type="similarity">
    <text evidence="1">Belongs to the short-chain dehydrogenases/reductases (SDR) family.</text>
</comment>
<dbReference type="RefSeq" id="WP_387404587.1">
    <property type="nucleotide sequence ID" value="NZ_JBIAQY010000006.1"/>
</dbReference>
<dbReference type="GO" id="GO:0016491">
    <property type="term" value="F:oxidoreductase activity"/>
    <property type="evidence" value="ECO:0007669"/>
    <property type="project" value="UniProtKB-KW"/>
</dbReference>
<organism evidence="3 4">
    <name type="scientific">Nocardia jiangxiensis</name>
    <dbReference type="NCBI Taxonomy" id="282685"/>
    <lineage>
        <taxon>Bacteria</taxon>
        <taxon>Bacillati</taxon>
        <taxon>Actinomycetota</taxon>
        <taxon>Actinomycetes</taxon>
        <taxon>Mycobacteriales</taxon>
        <taxon>Nocardiaceae</taxon>
        <taxon>Nocardia</taxon>
    </lineage>
</organism>
<comment type="caution">
    <text evidence="3">The sequence shown here is derived from an EMBL/GenBank/DDBJ whole genome shotgun (WGS) entry which is preliminary data.</text>
</comment>
<evidence type="ECO:0000256" key="2">
    <source>
        <dbReference type="ARBA" id="ARBA00023002"/>
    </source>
</evidence>
<accession>A0ABW6S4K9</accession>
<evidence type="ECO:0000313" key="3">
    <source>
        <dbReference type="EMBL" id="MFF3570111.1"/>
    </source>
</evidence>
<dbReference type="EMBL" id="JBIAQY010000006">
    <property type="protein sequence ID" value="MFF3570111.1"/>
    <property type="molecule type" value="Genomic_DNA"/>
</dbReference>
<dbReference type="PANTHER" id="PTHR43639:SF1">
    <property type="entry name" value="SHORT-CHAIN DEHYDROGENASE_REDUCTASE FAMILY PROTEIN"/>
    <property type="match status" value="1"/>
</dbReference>
<dbReference type="InterPro" id="IPR036291">
    <property type="entry name" value="NAD(P)-bd_dom_sf"/>
</dbReference>
<dbReference type="InterPro" id="IPR002347">
    <property type="entry name" value="SDR_fam"/>
</dbReference>
<reference evidence="3 4" key="1">
    <citation type="submission" date="2024-10" db="EMBL/GenBank/DDBJ databases">
        <title>The Natural Products Discovery Center: Release of the First 8490 Sequenced Strains for Exploring Actinobacteria Biosynthetic Diversity.</title>
        <authorList>
            <person name="Kalkreuter E."/>
            <person name="Kautsar S.A."/>
            <person name="Yang D."/>
            <person name="Bader C.D."/>
            <person name="Teijaro C.N."/>
            <person name="Fluegel L."/>
            <person name="Davis C.M."/>
            <person name="Simpson J.R."/>
            <person name="Lauterbach L."/>
            <person name="Steele A.D."/>
            <person name="Gui C."/>
            <person name="Meng S."/>
            <person name="Li G."/>
            <person name="Viehrig K."/>
            <person name="Ye F."/>
            <person name="Su P."/>
            <person name="Kiefer A.F."/>
            <person name="Nichols A."/>
            <person name="Cepeda A.J."/>
            <person name="Yan W."/>
            <person name="Fan B."/>
            <person name="Jiang Y."/>
            <person name="Adhikari A."/>
            <person name="Zheng C.-J."/>
            <person name="Schuster L."/>
            <person name="Cowan T.M."/>
            <person name="Smanski M.J."/>
            <person name="Chevrette M.G."/>
            <person name="De Carvalho L.P.S."/>
            <person name="Shen B."/>
        </authorList>
    </citation>
    <scope>NUCLEOTIDE SEQUENCE [LARGE SCALE GENOMIC DNA]</scope>
    <source>
        <strain evidence="3 4">NPDC002593</strain>
    </source>
</reference>
<dbReference type="PANTHER" id="PTHR43639">
    <property type="entry name" value="OXIDOREDUCTASE, SHORT-CHAIN DEHYDROGENASE/REDUCTASE FAMILY (AFU_ORTHOLOGUE AFUA_5G02870)"/>
    <property type="match status" value="1"/>
</dbReference>
<evidence type="ECO:0000256" key="1">
    <source>
        <dbReference type="ARBA" id="ARBA00006484"/>
    </source>
</evidence>
<keyword evidence="2 3" id="KW-0560">Oxidoreductase</keyword>
<dbReference type="EC" id="1.1.1.-" evidence="3"/>
<name>A0ABW6S4K9_9NOCA</name>
<protein>
    <submittedName>
        <fullName evidence="3">SDR family NAD(P)-dependent oxidoreductase</fullName>
        <ecNumber evidence="3">1.1.1.-</ecNumber>
    </submittedName>
</protein>
<dbReference type="PRINTS" id="PR00081">
    <property type="entry name" value="GDHRDH"/>
</dbReference>
<dbReference type="Gene3D" id="3.40.50.720">
    <property type="entry name" value="NAD(P)-binding Rossmann-like Domain"/>
    <property type="match status" value="1"/>
</dbReference>
<proteinExistence type="inferred from homology"/>
<evidence type="ECO:0000313" key="4">
    <source>
        <dbReference type="Proteomes" id="UP001601992"/>
    </source>
</evidence>
<dbReference type="SUPFAM" id="SSF51735">
    <property type="entry name" value="NAD(P)-binding Rossmann-fold domains"/>
    <property type="match status" value="1"/>
</dbReference>
<dbReference type="Proteomes" id="UP001601992">
    <property type="component" value="Unassembled WGS sequence"/>
</dbReference>
<gene>
    <name evidence="3" type="ORF">ACFYXQ_20235</name>
</gene>